<proteinExistence type="predicted"/>
<reference evidence="1" key="1">
    <citation type="journal article" date="2023" name="Comput. Struct. Biotechnol. J.">
        <title>Discovery of a novel marine Bacteroidetes with a rich repertoire of carbohydrate-active enzymes.</title>
        <authorList>
            <person name="Chen B."/>
            <person name="Liu G."/>
            <person name="Chen Q."/>
            <person name="Wang H."/>
            <person name="Liu L."/>
            <person name="Tang K."/>
        </authorList>
    </citation>
    <scope>NUCLEOTIDE SEQUENCE</scope>
    <source>
        <strain evidence="1">TK19036</strain>
    </source>
</reference>
<name>A0AA49JHS9_9BACT</name>
<dbReference type="AlphaFoldDB" id="A0AA49JHS9"/>
<gene>
    <name evidence="1" type="ORF">K4G66_12840</name>
</gene>
<sequence>MNNEALEQALVQLVDKKIELSKIDYNDPQYDDLEEEIHDMEDDLLDKYGQFLEEVLADVHDELCPDDDVLLPTAYLANKYVKTEENGSVVYLPAEGGVIVDVDEYPNQLTRLVLVPGPTRLILQVGRKKEEEVWRLS</sequence>
<protein>
    <submittedName>
        <fullName evidence="1">Uncharacterized protein</fullName>
    </submittedName>
</protein>
<accession>A0AA49JHS9</accession>
<dbReference type="EMBL" id="CP120682">
    <property type="protein sequence ID" value="WKN39579.1"/>
    <property type="molecule type" value="Genomic_DNA"/>
</dbReference>
<organism evidence="1">
    <name type="scientific">Roseihalotalea indica</name>
    <dbReference type="NCBI Taxonomy" id="2867963"/>
    <lineage>
        <taxon>Bacteria</taxon>
        <taxon>Pseudomonadati</taxon>
        <taxon>Bacteroidota</taxon>
        <taxon>Cytophagia</taxon>
        <taxon>Cytophagales</taxon>
        <taxon>Catalimonadaceae</taxon>
        <taxon>Roseihalotalea</taxon>
    </lineage>
</organism>
<reference evidence="1" key="2">
    <citation type="journal article" date="2024" name="Antonie Van Leeuwenhoek">
        <title>Roseihalotalea indica gen. nov., sp. nov., a halophilic Bacteroidetes from mesopelagic Southwest Indian Ocean with higher carbohydrate metabolic potential.</title>
        <authorList>
            <person name="Chen B."/>
            <person name="Zhang M."/>
            <person name="Lin D."/>
            <person name="Ye J."/>
            <person name="Tang K."/>
        </authorList>
    </citation>
    <scope>NUCLEOTIDE SEQUENCE</scope>
    <source>
        <strain evidence="1">TK19036</strain>
    </source>
</reference>
<evidence type="ECO:0000313" key="1">
    <source>
        <dbReference type="EMBL" id="WKN39579.1"/>
    </source>
</evidence>